<keyword evidence="1" id="KW-0175">Coiled coil</keyword>
<organism evidence="3 4">
    <name type="scientific">Daphnia pulex</name>
    <name type="common">Water flea</name>
    <dbReference type="NCBI Taxonomy" id="6669"/>
    <lineage>
        <taxon>Eukaryota</taxon>
        <taxon>Metazoa</taxon>
        <taxon>Ecdysozoa</taxon>
        <taxon>Arthropoda</taxon>
        <taxon>Crustacea</taxon>
        <taxon>Branchiopoda</taxon>
        <taxon>Diplostraca</taxon>
        <taxon>Cladocera</taxon>
        <taxon>Anomopoda</taxon>
        <taxon>Daphniidae</taxon>
        <taxon>Daphnia</taxon>
    </lineage>
</organism>
<dbReference type="AlphaFoldDB" id="E9GGT7"/>
<feature type="region of interest" description="Disordered" evidence="2">
    <location>
        <begin position="174"/>
        <end position="216"/>
    </location>
</feature>
<gene>
    <name evidence="3" type="ORF">DAPPUDRAFT_242495</name>
</gene>
<evidence type="ECO:0000256" key="1">
    <source>
        <dbReference type="SAM" id="Coils"/>
    </source>
</evidence>
<dbReference type="InParanoid" id="E9GGT7"/>
<name>E9GGT7_DAPPU</name>
<keyword evidence="4" id="KW-1185">Reference proteome</keyword>
<evidence type="ECO:0000313" key="3">
    <source>
        <dbReference type="EMBL" id="EFX81084.1"/>
    </source>
</evidence>
<evidence type="ECO:0000313" key="4">
    <source>
        <dbReference type="Proteomes" id="UP000000305"/>
    </source>
</evidence>
<dbReference type="HOGENOM" id="CLU_100736_0_0_1"/>
<sequence length="276" mass="31824">MVYKAEERLQIKHKLSSSNQHQSTKTLRDINLEMEDEAAAPAYNLRPRPTLINADDVAFLATAKVLTVVHDVEMTTEPLPCSATPEQQKRFICTREEDLQPPGEEVDVEVVEEAIAEDIIRDWLCKPGIRESLVIPDSPASPEPENAEIRPPLPLKMKRRSGYTTQLEFERMREEAGWSVSNPQTSPMVTVSRPARPESRKGRKEKLEPLHRRQTEDSFPRHLKQIRRVLLHLRETAAEARRNMDQIRRLIFDADVIENSMQHLVQEQILDTEDED</sequence>
<proteinExistence type="predicted"/>
<evidence type="ECO:0000256" key="2">
    <source>
        <dbReference type="SAM" id="MobiDB-lite"/>
    </source>
</evidence>
<feature type="compositionally biased region" description="Basic and acidic residues" evidence="2">
    <location>
        <begin position="195"/>
        <end position="216"/>
    </location>
</feature>
<dbReference type="PhylomeDB" id="E9GGT7"/>
<dbReference type="Proteomes" id="UP000000305">
    <property type="component" value="Unassembled WGS sequence"/>
</dbReference>
<feature type="coiled-coil region" evidence="1">
    <location>
        <begin position="223"/>
        <end position="250"/>
    </location>
</feature>
<dbReference type="EMBL" id="GL732544">
    <property type="protein sequence ID" value="EFX81084.1"/>
    <property type="molecule type" value="Genomic_DNA"/>
</dbReference>
<reference evidence="3 4" key="1">
    <citation type="journal article" date="2011" name="Science">
        <title>The ecoresponsive genome of Daphnia pulex.</title>
        <authorList>
            <person name="Colbourne J.K."/>
            <person name="Pfrender M.E."/>
            <person name="Gilbert D."/>
            <person name="Thomas W.K."/>
            <person name="Tucker A."/>
            <person name="Oakley T.H."/>
            <person name="Tokishita S."/>
            <person name="Aerts A."/>
            <person name="Arnold G.J."/>
            <person name="Basu M.K."/>
            <person name="Bauer D.J."/>
            <person name="Caceres C.E."/>
            <person name="Carmel L."/>
            <person name="Casola C."/>
            <person name="Choi J.H."/>
            <person name="Detter J.C."/>
            <person name="Dong Q."/>
            <person name="Dusheyko S."/>
            <person name="Eads B.D."/>
            <person name="Frohlich T."/>
            <person name="Geiler-Samerotte K.A."/>
            <person name="Gerlach D."/>
            <person name="Hatcher P."/>
            <person name="Jogdeo S."/>
            <person name="Krijgsveld J."/>
            <person name="Kriventseva E.V."/>
            <person name="Kultz D."/>
            <person name="Laforsch C."/>
            <person name="Lindquist E."/>
            <person name="Lopez J."/>
            <person name="Manak J.R."/>
            <person name="Muller J."/>
            <person name="Pangilinan J."/>
            <person name="Patwardhan R.P."/>
            <person name="Pitluck S."/>
            <person name="Pritham E.J."/>
            <person name="Rechtsteiner A."/>
            <person name="Rho M."/>
            <person name="Rogozin I.B."/>
            <person name="Sakarya O."/>
            <person name="Salamov A."/>
            <person name="Schaack S."/>
            <person name="Shapiro H."/>
            <person name="Shiga Y."/>
            <person name="Skalitzky C."/>
            <person name="Smith Z."/>
            <person name="Souvorov A."/>
            <person name="Sung W."/>
            <person name="Tang Z."/>
            <person name="Tsuchiya D."/>
            <person name="Tu H."/>
            <person name="Vos H."/>
            <person name="Wang M."/>
            <person name="Wolf Y.I."/>
            <person name="Yamagata H."/>
            <person name="Yamada T."/>
            <person name="Ye Y."/>
            <person name="Shaw J.R."/>
            <person name="Andrews J."/>
            <person name="Crease T.J."/>
            <person name="Tang H."/>
            <person name="Lucas S.M."/>
            <person name="Robertson H.M."/>
            <person name="Bork P."/>
            <person name="Koonin E.V."/>
            <person name="Zdobnov E.M."/>
            <person name="Grigoriev I.V."/>
            <person name="Lynch M."/>
            <person name="Boore J.L."/>
        </authorList>
    </citation>
    <scope>NUCLEOTIDE SEQUENCE [LARGE SCALE GENOMIC DNA]</scope>
</reference>
<accession>E9GGT7</accession>
<dbReference type="KEGG" id="dpx:DAPPUDRAFT_242495"/>
<feature type="compositionally biased region" description="Polar residues" evidence="2">
    <location>
        <begin position="179"/>
        <end position="189"/>
    </location>
</feature>
<protein>
    <submittedName>
        <fullName evidence="3">Uncharacterized protein</fullName>
    </submittedName>
</protein>